<dbReference type="EMBL" id="FMVW01000001">
    <property type="protein sequence ID" value="SCZ23450.1"/>
    <property type="molecule type" value="Genomic_DNA"/>
</dbReference>
<feature type="domain" description="Peptidase M20 dimerisation" evidence="4">
    <location>
        <begin position="202"/>
        <end position="358"/>
    </location>
</feature>
<keyword evidence="3" id="KW-0378">Hydrolase</keyword>
<dbReference type="Gene3D" id="3.30.70.360">
    <property type="match status" value="1"/>
</dbReference>
<dbReference type="InterPro" id="IPR051458">
    <property type="entry name" value="Cyt/Met_Dipeptidase"/>
</dbReference>
<keyword evidence="6" id="KW-1185">Reference proteome</keyword>
<sequence>MLQNTLARIDRAVSGEALERLFQLIRIPSISADPAYAAACRNAASWCATQLNEIGFEASVRDTIGHPMVVGHYKGAGEGKPHILFYGHYDVQPADPLELWETPPFEPQVSGEGDAAKILGRGSSDDKGQFMTFIESARALMEEEGALPVNVTVLLEGEEESASPSLLPFLKDNVEELKADVAFVCDTSQWDAKTPAIATRLRGLLYEEVFIEGPAYDLHSGHYGSAARNPIHVLTKVLADLRDDEGRIQIPGFYDGVAELTADEKAQWESLGFDPQAFLAEIGLKEPGGEKAYSVLEQIWARPTAEVNGIIGGYTGDGSKTVIPAKASAKVSFRLVGEQEPDKIREAFRAFVAARVPGDCKVTFKSHGGEGAITQPSDSEWVARSLTALTEEWGTEAKLIGMGGSIPIVAQFKRVLGMDTVLVGFALDDDRIHSPNEKYNLTSFHHGIRSWARILSALGA</sequence>
<gene>
    <name evidence="5" type="ORF">SAMN03080610_00536</name>
</gene>
<evidence type="ECO:0000259" key="4">
    <source>
        <dbReference type="Pfam" id="PF07687"/>
    </source>
</evidence>
<reference evidence="5 6" key="1">
    <citation type="submission" date="2016-10" db="EMBL/GenBank/DDBJ databases">
        <authorList>
            <person name="de Groot N.N."/>
        </authorList>
    </citation>
    <scope>NUCLEOTIDE SEQUENCE [LARGE SCALE GENOMIC DNA]</scope>
    <source>
        <strain evidence="5 6">DSM 2698</strain>
    </source>
</reference>
<organism evidence="5 6">
    <name type="scientific">Afifella marina DSM 2698</name>
    <dbReference type="NCBI Taxonomy" id="1120955"/>
    <lineage>
        <taxon>Bacteria</taxon>
        <taxon>Pseudomonadati</taxon>
        <taxon>Pseudomonadota</taxon>
        <taxon>Alphaproteobacteria</taxon>
        <taxon>Hyphomicrobiales</taxon>
        <taxon>Afifellaceae</taxon>
        <taxon>Afifella</taxon>
    </lineage>
</organism>
<dbReference type="PANTHER" id="PTHR43270">
    <property type="entry name" value="BETA-ALA-HIS DIPEPTIDASE"/>
    <property type="match status" value="1"/>
</dbReference>
<dbReference type="Proteomes" id="UP000199347">
    <property type="component" value="Unassembled WGS sequence"/>
</dbReference>
<evidence type="ECO:0000313" key="6">
    <source>
        <dbReference type="Proteomes" id="UP000199347"/>
    </source>
</evidence>
<evidence type="ECO:0000256" key="3">
    <source>
        <dbReference type="ARBA" id="ARBA00022801"/>
    </source>
</evidence>
<keyword evidence="2" id="KW-0479">Metal-binding</keyword>
<dbReference type="GO" id="GO:0008233">
    <property type="term" value="F:peptidase activity"/>
    <property type="evidence" value="ECO:0007669"/>
    <property type="project" value="UniProtKB-KW"/>
</dbReference>
<protein>
    <submittedName>
        <fullName evidence="5">Acetylornithine deacetylase/Succinyl-diaminopimelate desuccinylase</fullName>
    </submittedName>
</protein>
<dbReference type="InterPro" id="IPR011650">
    <property type="entry name" value="Peptidase_M20_dimer"/>
</dbReference>
<evidence type="ECO:0000313" key="5">
    <source>
        <dbReference type="EMBL" id="SCZ23450.1"/>
    </source>
</evidence>
<keyword evidence="1" id="KW-0645">Protease</keyword>
<dbReference type="AlphaFoldDB" id="A0A1G5MG65"/>
<dbReference type="GO" id="GO:0046872">
    <property type="term" value="F:metal ion binding"/>
    <property type="evidence" value="ECO:0007669"/>
    <property type="project" value="UniProtKB-KW"/>
</dbReference>
<dbReference type="GO" id="GO:0006508">
    <property type="term" value="P:proteolysis"/>
    <property type="evidence" value="ECO:0007669"/>
    <property type="project" value="UniProtKB-KW"/>
</dbReference>
<dbReference type="Pfam" id="PF07687">
    <property type="entry name" value="M20_dimer"/>
    <property type="match status" value="1"/>
</dbReference>
<dbReference type="STRING" id="1120955.SAMN03080610_00536"/>
<dbReference type="InterPro" id="IPR002933">
    <property type="entry name" value="Peptidase_M20"/>
</dbReference>
<dbReference type="NCBIfam" id="NF006053">
    <property type="entry name" value="PRK08201.1"/>
    <property type="match status" value="1"/>
</dbReference>
<name>A0A1G5MG65_AFIMA</name>
<proteinExistence type="predicted"/>
<accession>A0A1G5MG65</accession>
<dbReference type="NCBIfam" id="NF006579">
    <property type="entry name" value="PRK09104.1"/>
    <property type="match status" value="1"/>
</dbReference>
<dbReference type="SUPFAM" id="SSF53187">
    <property type="entry name" value="Zn-dependent exopeptidases"/>
    <property type="match status" value="1"/>
</dbReference>
<dbReference type="Pfam" id="PF01546">
    <property type="entry name" value="Peptidase_M20"/>
    <property type="match status" value="1"/>
</dbReference>
<evidence type="ECO:0000256" key="2">
    <source>
        <dbReference type="ARBA" id="ARBA00022723"/>
    </source>
</evidence>
<evidence type="ECO:0000256" key="1">
    <source>
        <dbReference type="ARBA" id="ARBA00022670"/>
    </source>
</evidence>
<dbReference type="Gene3D" id="3.40.630.10">
    <property type="entry name" value="Zn peptidases"/>
    <property type="match status" value="1"/>
</dbReference>
<dbReference type="OrthoDB" id="9761532at2"/>
<dbReference type="PANTHER" id="PTHR43270:SF12">
    <property type="entry name" value="SUCCINYL-DIAMINOPIMELATE DESUCCINYLASE"/>
    <property type="match status" value="1"/>
</dbReference>